<evidence type="ECO:0000313" key="2">
    <source>
        <dbReference type="EMBL" id="PTQ39281.1"/>
    </source>
</evidence>
<name>A0A2R6WZL4_MARPO</name>
<sequence length="93" mass="10722">MEGFGQSWLWLILCLSDHLPYRSVSCALSPVARKGRSQDSIAAVCRTVQPGDMLSVAVLRLCTKEMKIRAWKRMLRSNPIITSESRRMLWWLQ</sequence>
<evidence type="ECO:0008006" key="4">
    <source>
        <dbReference type="Google" id="ProtNLM"/>
    </source>
</evidence>
<feature type="chain" id="PRO_5015325506" description="Secreted protein" evidence="1">
    <location>
        <begin position="27"/>
        <end position="93"/>
    </location>
</feature>
<dbReference type="Proteomes" id="UP000244005">
    <property type="component" value="Unassembled WGS sequence"/>
</dbReference>
<keyword evidence="1" id="KW-0732">Signal</keyword>
<protein>
    <recommendedName>
        <fullName evidence="4">Secreted protein</fullName>
    </recommendedName>
</protein>
<dbReference type="Gramene" id="Mp7g00300.1">
    <property type="protein sequence ID" value="Mp7g00300.1.cds"/>
    <property type="gene ID" value="Mp7g00300"/>
</dbReference>
<evidence type="ECO:0000313" key="3">
    <source>
        <dbReference type="Proteomes" id="UP000244005"/>
    </source>
</evidence>
<reference evidence="3" key="1">
    <citation type="journal article" date="2017" name="Cell">
        <title>Insights into land plant evolution garnered from the Marchantia polymorpha genome.</title>
        <authorList>
            <person name="Bowman J.L."/>
            <person name="Kohchi T."/>
            <person name="Yamato K.T."/>
            <person name="Jenkins J."/>
            <person name="Shu S."/>
            <person name="Ishizaki K."/>
            <person name="Yamaoka S."/>
            <person name="Nishihama R."/>
            <person name="Nakamura Y."/>
            <person name="Berger F."/>
            <person name="Adam C."/>
            <person name="Aki S.S."/>
            <person name="Althoff F."/>
            <person name="Araki T."/>
            <person name="Arteaga-Vazquez M.A."/>
            <person name="Balasubrmanian S."/>
            <person name="Barry K."/>
            <person name="Bauer D."/>
            <person name="Boehm C.R."/>
            <person name="Briginshaw L."/>
            <person name="Caballero-Perez J."/>
            <person name="Catarino B."/>
            <person name="Chen F."/>
            <person name="Chiyoda S."/>
            <person name="Chovatia M."/>
            <person name="Davies K.M."/>
            <person name="Delmans M."/>
            <person name="Demura T."/>
            <person name="Dierschke T."/>
            <person name="Dolan L."/>
            <person name="Dorantes-Acosta A.E."/>
            <person name="Eklund D.M."/>
            <person name="Florent S.N."/>
            <person name="Flores-Sandoval E."/>
            <person name="Fujiyama A."/>
            <person name="Fukuzawa H."/>
            <person name="Galik B."/>
            <person name="Grimanelli D."/>
            <person name="Grimwood J."/>
            <person name="Grossniklaus U."/>
            <person name="Hamada T."/>
            <person name="Haseloff J."/>
            <person name="Hetherington A.J."/>
            <person name="Higo A."/>
            <person name="Hirakawa Y."/>
            <person name="Hundley H.N."/>
            <person name="Ikeda Y."/>
            <person name="Inoue K."/>
            <person name="Inoue S.I."/>
            <person name="Ishida S."/>
            <person name="Jia Q."/>
            <person name="Kakita M."/>
            <person name="Kanazawa T."/>
            <person name="Kawai Y."/>
            <person name="Kawashima T."/>
            <person name="Kennedy M."/>
            <person name="Kinose K."/>
            <person name="Kinoshita T."/>
            <person name="Kohara Y."/>
            <person name="Koide E."/>
            <person name="Komatsu K."/>
            <person name="Kopischke S."/>
            <person name="Kubo M."/>
            <person name="Kyozuka J."/>
            <person name="Lagercrantz U."/>
            <person name="Lin S.S."/>
            <person name="Lindquist E."/>
            <person name="Lipzen A.M."/>
            <person name="Lu C.W."/>
            <person name="De Luna E."/>
            <person name="Martienssen R.A."/>
            <person name="Minamino N."/>
            <person name="Mizutani M."/>
            <person name="Mizutani M."/>
            <person name="Mochizuki N."/>
            <person name="Monte I."/>
            <person name="Mosher R."/>
            <person name="Nagasaki H."/>
            <person name="Nakagami H."/>
            <person name="Naramoto S."/>
            <person name="Nishitani K."/>
            <person name="Ohtani M."/>
            <person name="Okamoto T."/>
            <person name="Okumura M."/>
            <person name="Phillips J."/>
            <person name="Pollak B."/>
            <person name="Reinders A."/>
            <person name="Rovekamp M."/>
            <person name="Sano R."/>
            <person name="Sawa S."/>
            <person name="Schmid M.W."/>
            <person name="Shirakawa M."/>
            <person name="Solano R."/>
            <person name="Spunde A."/>
            <person name="Suetsugu N."/>
            <person name="Sugano S."/>
            <person name="Sugiyama A."/>
            <person name="Sun R."/>
            <person name="Suzuki Y."/>
            <person name="Takenaka M."/>
            <person name="Takezawa D."/>
            <person name="Tomogane H."/>
            <person name="Tsuzuki M."/>
            <person name="Ueda T."/>
            <person name="Umeda M."/>
            <person name="Ward J.M."/>
            <person name="Watanabe Y."/>
            <person name="Yazaki K."/>
            <person name="Yokoyama R."/>
            <person name="Yoshitake Y."/>
            <person name="Yotsui I."/>
            <person name="Zachgo S."/>
            <person name="Schmutz J."/>
        </authorList>
    </citation>
    <scope>NUCLEOTIDE SEQUENCE [LARGE SCALE GENOMIC DNA]</scope>
    <source>
        <strain evidence="3">Tak-1</strain>
    </source>
</reference>
<organism evidence="2 3">
    <name type="scientific">Marchantia polymorpha</name>
    <name type="common">Common liverwort</name>
    <name type="synonym">Marchantia aquatica</name>
    <dbReference type="NCBI Taxonomy" id="3197"/>
    <lineage>
        <taxon>Eukaryota</taxon>
        <taxon>Viridiplantae</taxon>
        <taxon>Streptophyta</taxon>
        <taxon>Embryophyta</taxon>
        <taxon>Marchantiophyta</taxon>
        <taxon>Marchantiopsida</taxon>
        <taxon>Marchantiidae</taxon>
        <taxon>Marchantiales</taxon>
        <taxon>Marchantiaceae</taxon>
        <taxon>Marchantia</taxon>
    </lineage>
</organism>
<accession>A0A2R6WZL4</accession>
<evidence type="ECO:0000256" key="1">
    <source>
        <dbReference type="SAM" id="SignalP"/>
    </source>
</evidence>
<dbReference type="EMBL" id="KZ772718">
    <property type="protein sequence ID" value="PTQ39281.1"/>
    <property type="molecule type" value="Genomic_DNA"/>
</dbReference>
<dbReference type="AlphaFoldDB" id="A0A2R6WZL4"/>
<feature type="signal peptide" evidence="1">
    <location>
        <begin position="1"/>
        <end position="26"/>
    </location>
</feature>
<proteinExistence type="predicted"/>
<keyword evidence="3" id="KW-1185">Reference proteome</keyword>
<gene>
    <name evidence="2" type="ORF">MARPO_0046s0094</name>
</gene>